<dbReference type="SUPFAM" id="SSF51735">
    <property type="entry name" value="NAD(P)-binding Rossmann-fold domains"/>
    <property type="match status" value="1"/>
</dbReference>
<evidence type="ECO:0000259" key="1">
    <source>
        <dbReference type="Pfam" id="PF05368"/>
    </source>
</evidence>
<dbReference type="InterPro" id="IPR036291">
    <property type="entry name" value="NAD(P)-bd_dom_sf"/>
</dbReference>
<sequence length="269" mass="30243">MSSQKVLPGATGETGALSLIAFPNLAYSGVKILIADISSPIEELATLLKGVYVFISAISRMALMEQVSVVMAAKEAGVKRFVPCGFATVCPAGGVNRVMRLRDQASVLRYPFTDVGYWYPFSFPHLPSGKIDDFTFPKMYSKMRGDGTALNLITDLRDVGDFVARIVGDGRTLNKYDIYGSMEDVSGEKLERKFQRSQGKEMEEEVLEARKLFKEELENRKALGRVVSAEYEFSKYVRMDNRAVFARYLGYLDAREAYPDFQPRKFRVL</sequence>
<accession>A0A2J6SRZ6</accession>
<organism evidence="2 3">
    <name type="scientific">Hyaloscypha bicolor E</name>
    <dbReference type="NCBI Taxonomy" id="1095630"/>
    <lineage>
        <taxon>Eukaryota</taxon>
        <taxon>Fungi</taxon>
        <taxon>Dikarya</taxon>
        <taxon>Ascomycota</taxon>
        <taxon>Pezizomycotina</taxon>
        <taxon>Leotiomycetes</taxon>
        <taxon>Helotiales</taxon>
        <taxon>Hyaloscyphaceae</taxon>
        <taxon>Hyaloscypha</taxon>
        <taxon>Hyaloscypha bicolor</taxon>
    </lineage>
</organism>
<dbReference type="InterPro" id="IPR008030">
    <property type="entry name" value="NmrA-like"/>
</dbReference>
<feature type="domain" description="NmrA-like" evidence="1">
    <location>
        <begin position="24"/>
        <end position="87"/>
    </location>
</feature>
<dbReference type="OrthoDB" id="419598at2759"/>
<reference evidence="2 3" key="1">
    <citation type="submission" date="2016-04" db="EMBL/GenBank/DDBJ databases">
        <title>A degradative enzymes factory behind the ericoid mycorrhizal symbiosis.</title>
        <authorList>
            <consortium name="DOE Joint Genome Institute"/>
            <person name="Martino E."/>
            <person name="Morin E."/>
            <person name="Grelet G."/>
            <person name="Kuo A."/>
            <person name="Kohler A."/>
            <person name="Daghino S."/>
            <person name="Barry K."/>
            <person name="Choi C."/>
            <person name="Cichocki N."/>
            <person name="Clum A."/>
            <person name="Copeland A."/>
            <person name="Hainaut M."/>
            <person name="Haridas S."/>
            <person name="Labutti K."/>
            <person name="Lindquist E."/>
            <person name="Lipzen A."/>
            <person name="Khouja H.-R."/>
            <person name="Murat C."/>
            <person name="Ohm R."/>
            <person name="Olson A."/>
            <person name="Spatafora J."/>
            <person name="Veneault-Fourrey C."/>
            <person name="Henrissat B."/>
            <person name="Grigoriev I."/>
            <person name="Martin F."/>
            <person name="Perotto S."/>
        </authorList>
    </citation>
    <scope>NUCLEOTIDE SEQUENCE [LARGE SCALE GENOMIC DNA]</scope>
    <source>
        <strain evidence="2 3">E</strain>
    </source>
</reference>
<dbReference type="PANTHER" id="PTHR43349">
    <property type="entry name" value="PINORESINOL REDUCTASE-RELATED"/>
    <property type="match status" value="1"/>
</dbReference>
<dbReference type="Proteomes" id="UP000235371">
    <property type="component" value="Unassembled WGS sequence"/>
</dbReference>
<dbReference type="RefSeq" id="XP_024730413.1">
    <property type="nucleotide sequence ID" value="XM_024885234.1"/>
</dbReference>
<protein>
    <recommendedName>
        <fullName evidence="1">NmrA-like domain-containing protein</fullName>
    </recommendedName>
</protein>
<dbReference type="PANTHER" id="PTHR43349:SF93">
    <property type="entry name" value="ISOFLAVONE REDUCTASE HOMOLOG P3-RELATED"/>
    <property type="match status" value="1"/>
</dbReference>
<dbReference type="InParanoid" id="A0A2J6SRZ6"/>
<dbReference type="Gene3D" id="3.90.25.10">
    <property type="entry name" value="UDP-galactose 4-epimerase, domain 1"/>
    <property type="match status" value="1"/>
</dbReference>
<dbReference type="Pfam" id="PF05368">
    <property type="entry name" value="NmrA"/>
    <property type="match status" value="1"/>
</dbReference>
<dbReference type="GeneID" id="36593311"/>
<name>A0A2J6SRZ6_9HELO</name>
<keyword evidence="3" id="KW-1185">Reference proteome</keyword>
<dbReference type="Gene3D" id="3.40.50.720">
    <property type="entry name" value="NAD(P)-binding Rossmann-like Domain"/>
    <property type="match status" value="1"/>
</dbReference>
<proteinExistence type="predicted"/>
<dbReference type="STRING" id="1095630.A0A2J6SRZ6"/>
<evidence type="ECO:0000313" key="3">
    <source>
        <dbReference type="Proteomes" id="UP000235371"/>
    </source>
</evidence>
<gene>
    <name evidence="2" type="ORF">K444DRAFT_646709</name>
</gene>
<dbReference type="EMBL" id="KZ613872">
    <property type="protein sequence ID" value="PMD53509.1"/>
    <property type="molecule type" value="Genomic_DNA"/>
</dbReference>
<dbReference type="InterPro" id="IPR050608">
    <property type="entry name" value="NmrA-type/Isoflavone_red_sf"/>
</dbReference>
<evidence type="ECO:0000313" key="2">
    <source>
        <dbReference type="EMBL" id="PMD53509.1"/>
    </source>
</evidence>
<dbReference type="AlphaFoldDB" id="A0A2J6SRZ6"/>